<dbReference type="InterPro" id="IPR013780">
    <property type="entry name" value="Glyco_hydro_b"/>
</dbReference>
<reference evidence="5 6" key="1">
    <citation type="submission" date="2021-10" db="EMBL/GenBank/DDBJ databases">
        <authorList>
            <person name="Criscuolo A."/>
        </authorList>
    </citation>
    <scope>NUCLEOTIDE SEQUENCE [LARGE SCALE GENOMIC DNA]</scope>
    <source>
        <strain evidence="6">CIP 111883</strain>
    </source>
</reference>
<keyword evidence="6" id="KW-1185">Reference proteome</keyword>
<proteinExistence type="inferred from homology"/>
<dbReference type="SUPFAM" id="SSF51445">
    <property type="entry name" value="(Trans)glycosidases"/>
    <property type="match status" value="1"/>
</dbReference>
<comment type="similarity">
    <text evidence="1">Belongs to the glycosyl hydrolase 13 family.</text>
</comment>
<dbReference type="Gene3D" id="3.20.20.80">
    <property type="entry name" value="Glycosidases"/>
    <property type="match status" value="1"/>
</dbReference>
<dbReference type="InterPro" id="IPR013783">
    <property type="entry name" value="Ig-like_fold"/>
</dbReference>
<dbReference type="Gene3D" id="2.60.40.10">
    <property type="entry name" value="Immunoglobulins"/>
    <property type="match status" value="1"/>
</dbReference>
<dbReference type="Pfam" id="PF02903">
    <property type="entry name" value="Alpha-amylase_N"/>
    <property type="match status" value="1"/>
</dbReference>
<accession>A0ABM8YTX9</accession>
<dbReference type="SMART" id="SM00642">
    <property type="entry name" value="Aamy"/>
    <property type="match status" value="1"/>
</dbReference>
<dbReference type="InterPro" id="IPR032091">
    <property type="entry name" value="Malt_amylase-like_C"/>
</dbReference>
<dbReference type="Proteomes" id="UP000789833">
    <property type="component" value="Unassembled WGS sequence"/>
</dbReference>
<keyword evidence="3 5" id="KW-0326">Glycosidase</keyword>
<name>A0ABM8YTX9_9BACI</name>
<evidence type="ECO:0000313" key="5">
    <source>
        <dbReference type="EMBL" id="CAG9623433.1"/>
    </source>
</evidence>
<dbReference type="PANTHER" id="PTHR10357">
    <property type="entry name" value="ALPHA-AMYLASE FAMILY MEMBER"/>
    <property type="match status" value="1"/>
</dbReference>
<dbReference type="InterPro" id="IPR006047">
    <property type="entry name" value="GH13_cat_dom"/>
</dbReference>
<protein>
    <submittedName>
        <fullName evidence="5">Neopullulanase</fullName>
        <ecNumber evidence="5">3.2.1.135</ecNumber>
    </submittedName>
</protein>
<evidence type="ECO:0000259" key="4">
    <source>
        <dbReference type="SMART" id="SM00642"/>
    </source>
</evidence>
<dbReference type="GO" id="GO:0031216">
    <property type="term" value="F:neopullulanase activity"/>
    <property type="evidence" value="ECO:0007669"/>
    <property type="project" value="UniProtKB-EC"/>
</dbReference>
<dbReference type="InterPro" id="IPR045857">
    <property type="entry name" value="O16G_dom_2"/>
</dbReference>
<organism evidence="5 6">
    <name type="scientific">Sutcliffiella rhizosphaerae</name>
    <dbReference type="NCBI Taxonomy" id="2880967"/>
    <lineage>
        <taxon>Bacteria</taxon>
        <taxon>Bacillati</taxon>
        <taxon>Bacillota</taxon>
        <taxon>Bacilli</taxon>
        <taxon>Bacillales</taxon>
        <taxon>Bacillaceae</taxon>
        <taxon>Sutcliffiella</taxon>
    </lineage>
</organism>
<comment type="caution">
    <text evidence="5">The sequence shown here is derived from an EMBL/GenBank/DDBJ whole genome shotgun (WGS) entry which is preliminary data.</text>
</comment>
<dbReference type="CDD" id="cd11338">
    <property type="entry name" value="AmyAc_CMD"/>
    <property type="match status" value="1"/>
</dbReference>
<feature type="domain" description="Glycosyl hydrolase family 13 catalytic" evidence="4">
    <location>
        <begin position="138"/>
        <end position="496"/>
    </location>
</feature>
<evidence type="ECO:0000256" key="2">
    <source>
        <dbReference type="ARBA" id="ARBA00022801"/>
    </source>
</evidence>
<dbReference type="PANTHER" id="PTHR10357:SF210">
    <property type="entry name" value="MALTODEXTRIN GLUCOSIDASE"/>
    <property type="match status" value="1"/>
</dbReference>
<dbReference type="EC" id="3.2.1.135" evidence="5"/>
<dbReference type="RefSeq" id="WP_230504868.1">
    <property type="nucleotide sequence ID" value="NZ_CAKJTJ010000048.1"/>
</dbReference>
<dbReference type="InterPro" id="IPR004185">
    <property type="entry name" value="Glyco_hydro_13_lg-like_dom"/>
</dbReference>
<dbReference type="Gene3D" id="2.60.40.1180">
    <property type="entry name" value="Golgi alpha-mannosidase II"/>
    <property type="match status" value="1"/>
</dbReference>
<dbReference type="Gene3D" id="3.90.400.10">
    <property type="entry name" value="Oligo-1,6-glucosidase, Domain 2"/>
    <property type="match status" value="1"/>
</dbReference>
<dbReference type="Pfam" id="PF16657">
    <property type="entry name" value="Malt_amylase_C"/>
    <property type="match status" value="1"/>
</dbReference>
<evidence type="ECO:0000313" key="6">
    <source>
        <dbReference type="Proteomes" id="UP000789833"/>
    </source>
</evidence>
<dbReference type="CDD" id="cd02857">
    <property type="entry name" value="E_set_CDase_PDE_N"/>
    <property type="match status" value="1"/>
</dbReference>
<dbReference type="InterPro" id="IPR017853">
    <property type="entry name" value="GH"/>
</dbReference>
<evidence type="ECO:0000256" key="1">
    <source>
        <dbReference type="ARBA" id="ARBA00008061"/>
    </source>
</evidence>
<evidence type="ECO:0000256" key="3">
    <source>
        <dbReference type="ARBA" id="ARBA00023295"/>
    </source>
</evidence>
<dbReference type="SUPFAM" id="SSF51011">
    <property type="entry name" value="Glycosyl hydrolase domain"/>
    <property type="match status" value="1"/>
</dbReference>
<dbReference type="EMBL" id="CAKJTJ010000048">
    <property type="protein sequence ID" value="CAG9623433.1"/>
    <property type="molecule type" value="Genomic_DNA"/>
</dbReference>
<keyword evidence="2 5" id="KW-0378">Hydrolase</keyword>
<dbReference type="Pfam" id="PF00128">
    <property type="entry name" value="Alpha-amylase"/>
    <property type="match status" value="1"/>
</dbReference>
<sequence>MIKEAIYHRPKNNFAYAYNETTLHIRLQTKKNDIESVNLIYGDPYIWEENAWVSEKKEMSKTGSDQLYDYWLAEVSPEFRRLRYGFLLASGEEKLVYNEKGFFDEEPKDSGFYFCFPYLNKADVFKAPAWVKDTIWYQIFPERFANGNPLNDPKGTLPWGSAEPSTTNFFGGDFEGVIENIDHLVELGITGIYFTPIFKAHSNHKYDTIDYMEIDPQFGTKETFKKLVEVCHEHGIKIMLDAVFNHSGYYWEPFQDVLKNGINSKYKDWFHIWDFPVQTEPKPNYDAFAFVSSMPKLNTEHPDVKNYLLEVGRYWVKEFDIDGWRLDVANEVDHQFWREFRQAVKSEKEDVYILGEIWHDSMPWLQGDQFDAVMNYPFTTATLDYLAKDKTTAEDFANSISKVMHSYPDNVNEVAFNLLGSHDTPRILTICGEDKNKLKLLFLFQLSFVGAPCIYYGDEISLTGEQDPGCRKCMEWDKEKQDVDMFEFVKKLTTLRKAFPVFGNHGQLRFIEANNETNHLIYEKHSGEETILFIINNSKEELVVTLPDYTKGKVLTDLWNDSEFAANADTLQAKLPPFGFQILKY</sequence>
<gene>
    <name evidence="5" type="primary">nplT</name>
    <name evidence="5" type="ORF">BACCIP111883_04246</name>
</gene>